<dbReference type="WBParaSite" id="ACAC_0001085601-mRNA-1">
    <property type="protein sequence ID" value="ACAC_0001085601-mRNA-1"/>
    <property type="gene ID" value="ACAC_0001085601"/>
</dbReference>
<sequence>LRIRRQAYPPNPAPYQPRVEDYNLPPFYQAITPHPGRDASSLTPVFPFTSEFNNGLDVNPGTRITVDGNINVPILGWGIWDYKGGIKVGQPNIRVGYGSLQRPTNLLGISADTLSALAKDGNFNQARESVPSIPVSVLPGNFVPLRCKPPFCNPFVHNTAFGFDLEPGDDYLFDGGLDFPIPLGPSGVGVRFPLNGMSFFHGQRYGGEEPLVVPLRGPLAQFPALVTADNFPLFPFTDQFNTGVEINPANKVSLAGDLNIPIPGWGNFDLDGTLYLGHINVDAKAGYQTRPTNKLGIKPETLALLGQSPEFRAARKNAKELVVGRIPYGYEPIKCKPPYCNPFVHHSGVAVEVEQGDDWFFIGGIDFPLAIGPLGSGVRFPLSGALEYGTSPYAYAHGDAFNPVSPFDLKSINDEDISQVRATSVLPRDLIQLYFCNFSVVLQKYGDDGPLIHPLVGLKPQFPASVTSDNFPLFPFTEQFNTGMELNPANKVALAGDLIFPVPGWGNWDMDANMYAGHINLDVKTGYQTSPKNPLDIKPETLALLAQNPFFREARRNAREVVVGRIPYGYEPIKCKPPYCNPFVHHSGVAVEVEQGDDTFFIGGIDFPISLGTTSGVRLPFSGAVEVGTSPYAYAHGDAFNPVSPFDLKAINDEDISQVGITSISSRDLIQLCIYKFRMENGAVLRETPSVKLPIRSSSIIFLRKFR</sequence>
<organism evidence="1 2">
    <name type="scientific">Angiostrongylus cantonensis</name>
    <name type="common">Rat lungworm</name>
    <dbReference type="NCBI Taxonomy" id="6313"/>
    <lineage>
        <taxon>Eukaryota</taxon>
        <taxon>Metazoa</taxon>
        <taxon>Ecdysozoa</taxon>
        <taxon>Nematoda</taxon>
        <taxon>Chromadorea</taxon>
        <taxon>Rhabditida</taxon>
        <taxon>Rhabditina</taxon>
        <taxon>Rhabditomorpha</taxon>
        <taxon>Strongyloidea</taxon>
        <taxon>Metastrongylidae</taxon>
        <taxon>Angiostrongylus</taxon>
    </lineage>
</organism>
<dbReference type="AlphaFoldDB" id="A0A158PBF0"/>
<evidence type="ECO:0000313" key="2">
    <source>
        <dbReference type="WBParaSite" id="ACAC_0001085601-mRNA-1"/>
    </source>
</evidence>
<reference evidence="1" key="1">
    <citation type="submission" date="2012-09" db="EMBL/GenBank/DDBJ databases">
        <authorList>
            <person name="Martin A.A."/>
        </authorList>
    </citation>
    <scope>NUCLEOTIDE SEQUENCE</scope>
</reference>
<accession>A0A158PBF0</accession>
<dbReference type="PANTHER" id="PTHR36520:SF4">
    <property type="entry name" value="DUF3421 DOMAIN-CONTAINING PROTEIN"/>
    <property type="match status" value="1"/>
</dbReference>
<evidence type="ECO:0000313" key="1">
    <source>
        <dbReference type="Proteomes" id="UP000035642"/>
    </source>
</evidence>
<dbReference type="PANTHER" id="PTHR36520">
    <property type="entry name" value="PROTEIN CBG13000-RELATED"/>
    <property type="match status" value="1"/>
</dbReference>
<dbReference type="STRING" id="6313.A0A158PBF0"/>
<protein>
    <submittedName>
        <fullName evidence="2">DM13 domain-containing protein</fullName>
    </submittedName>
</protein>
<name>A0A158PBF0_ANGCA</name>
<reference evidence="2" key="2">
    <citation type="submission" date="2016-04" db="UniProtKB">
        <authorList>
            <consortium name="WormBaseParasite"/>
        </authorList>
    </citation>
    <scope>IDENTIFICATION</scope>
</reference>
<dbReference type="Proteomes" id="UP000035642">
    <property type="component" value="Unassembled WGS sequence"/>
</dbReference>
<proteinExistence type="predicted"/>
<keyword evidence="1" id="KW-1185">Reference proteome</keyword>